<keyword evidence="3" id="KW-0813">Transport</keyword>
<evidence type="ECO:0000313" key="11">
    <source>
        <dbReference type="Proteomes" id="UP001212997"/>
    </source>
</evidence>
<feature type="transmembrane region" description="Helical" evidence="8">
    <location>
        <begin position="12"/>
        <end position="29"/>
    </location>
</feature>
<keyword evidence="6 8" id="KW-0472">Membrane</keyword>
<evidence type="ECO:0000256" key="6">
    <source>
        <dbReference type="ARBA" id="ARBA00023136"/>
    </source>
</evidence>
<accession>A0AAD5YFG9</accession>
<evidence type="ECO:0000256" key="8">
    <source>
        <dbReference type="SAM" id="Phobius"/>
    </source>
</evidence>
<feature type="transmembrane region" description="Helical" evidence="8">
    <location>
        <begin position="326"/>
        <end position="348"/>
    </location>
</feature>
<comment type="caution">
    <text evidence="10">The sequence shown here is derived from an EMBL/GenBank/DDBJ whole genome shotgun (WGS) entry which is preliminary data.</text>
</comment>
<dbReference type="InterPro" id="IPR005829">
    <property type="entry name" value="Sugar_transporter_CS"/>
</dbReference>
<dbReference type="InterPro" id="IPR036259">
    <property type="entry name" value="MFS_trans_sf"/>
</dbReference>
<evidence type="ECO:0000256" key="5">
    <source>
        <dbReference type="ARBA" id="ARBA00022989"/>
    </source>
</evidence>
<organism evidence="10 11">
    <name type="scientific">Meripilus lineatus</name>
    <dbReference type="NCBI Taxonomy" id="2056292"/>
    <lineage>
        <taxon>Eukaryota</taxon>
        <taxon>Fungi</taxon>
        <taxon>Dikarya</taxon>
        <taxon>Basidiomycota</taxon>
        <taxon>Agaricomycotina</taxon>
        <taxon>Agaricomycetes</taxon>
        <taxon>Polyporales</taxon>
        <taxon>Meripilaceae</taxon>
        <taxon>Meripilus</taxon>
    </lineage>
</organism>
<dbReference type="SUPFAM" id="SSF103473">
    <property type="entry name" value="MFS general substrate transporter"/>
    <property type="match status" value="1"/>
</dbReference>
<feature type="transmembrane region" description="Helical" evidence="8">
    <location>
        <begin position="130"/>
        <end position="151"/>
    </location>
</feature>
<dbReference type="Pfam" id="PF00083">
    <property type="entry name" value="Sugar_tr"/>
    <property type="match status" value="1"/>
</dbReference>
<keyword evidence="11" id="KW-1185">Reference proteome</keyword>
<feature type="transmembrane region" description="Helical" evidence="8">
    <location>
        <begin position="105"/>
        <end position="124"/>
    </location>
</feature>
<dbReference type="Gene3D" id="1.20.1250.20">
    <property type="entry name" value="MFS general substrate transporter like domains"/>
    <property type="match status" value="1"/>
</dbReference>
<dbReference type="EMBL" id="JANAWD010000270">
    <property type="protein sequence ID" value="KAJ3482500.1"/>
    <property type="molecule type" value="Genomic_DNA"/>
</dbReference>
<comment type="similarity">
    <text evidence="2">Belongs to the major facilitator superfamily. Sugar transporter (TC 2.A.1.1) family.</text>
</comment>
<feature type="transmembrane region" description="Helical" evidence="8">
    <location>
        <begin position="382"/>
        <end position="406"/>
    </location>
</feature>
<evidence type="ECO:0000256" key="2">
    <source>
        <dbReference type="ARBA" id="ARBA00010992"/>
    </source>
</evidence>
<reference evidence="10" key="1">
    <citation type="submission" date="2022-07" db="EMBL/GenBank/DDBJ databases">
        <title>Genome Sequence of Physisporinus lineatus.</title>
        <authorList>
            <person name="Buettner E."/>
        </authorList>
    </citation>
    <scope>NUCLEOTIDE SEQUENCE</scope>
    <source>
        <strain evidence="10">VT162</strain>
    </source>
</reference>
<feature type="transmembrane region" description="Helical" evidence="8">
    <location>
        <begin position="418"/>
        <end position="441"/>
    </location>
</feature>
<comment type="subcellular location">
    <subcellularLocation>
        <location evidence="1">Membrane</location>
        <topology evidence="1">Multi-pass membrane protein</topology>
    </subcellularLocation>
</comment>
<proteinExistence type="inferred from homology"/>
<dbReference type="InterPro" id="IPR003663">
    <property type="entry name" value="Sugar/inositol_transpt"/>
</dbReference>
<dbReference type="InterPro" id="IPR005828">
    <property type="entry name" value="MFS_sugar_transport-like"/>
</dbReference>
<dbReference type="InterPro" id="IPR020846">
    <property type="entry name" value="MFS_dom"/>
</dbReference>
<dbReference type="GO" id="GO:0016020">
    <property type="term" value="C:membrane"/>
    <property type="evidence" value="ECO:0007669"/>
    <property type="project" value="UniProtKB-SubCell"/>
</dbReference>
<keyword evidence="5 8" id="KW-1133">Transmembrane helix</keyword>
<dbReference type="Proteomes" id="UP001212997">
    <property type="component" value="Unassembled WGS sequence"/>
</dbReference>
<dbReference type="AlphaFoldDB" id="A0AAD5YFG9"/>
<gene>
    <name evidence="10" type="ORF">NLI96_g6940</name>
</gene>
<evidence type="ECO:0000313" key="10">
    <source>
        <dbReference type="EMBL" id="KAJ3482500.1"/>
    </source>
</evidence>
<keyword evidence="4 8" id="KW-0812">Transmembrane</keyword>
<feature type="transmembrane region" description="Helical" evidence="8">
    <location>
        <begin position="163"/>
        <end position="181"/>
    </location>
</feature>
<evidence type="ECO:0000256" key="7">
    <source>
        <dbReference type="ARBA" id="ARBA00049119"/>
    </source>
</evidence>
<dbReference type="PRINTS" id="PR00171">
    <property type="entry name" value="SUGRTRNSPORT"/>
</dbReference>
<dbReference type="InterPro" id="IPR045263">
    <property type="entry name" value="GLUT"/>
</dbReference>
<evidence type="ECO:0000256" key="4">
    <source>
        <dbReference type="ARBA" id="ARBA00022692"/>
    </source>
</evidence>
<feature type="transmembrane region" description="Helical" evidence="8">
    <location>
        <begin position="456"/>
        <end position="475"/>
    </location>
</feature>
<dbReference type="PANTHER" id="PTHR23503">
    <property type="entry name" value="SOLUTE CARRIER FAMILY 2"/>
    <property type="match status" value="1"/>
</dbReference>
<dbReference type="PROSITE" id="PS50850">
    <property type="entry name" value="MFS"/>
    <property type="match status" value="1"/>
</dbReference>
<feature type="transmembrane region" description="Helical" evidence="8">
    <location>
        <begin position="193"/>
        <end position="213"/>
    </location>
</feature>
<sequence>MIPDNSRTFTNYGWGVCLWILIVSFQYGFHISALNQIQAVLTCKVTDPGSGDSGSGGARVHYGLPTCIPMSDATFSILTSVYTIGGLLGSLFANVIMDRWGRKGAVRASAITVVGGAGMMGVAGSLTPLVIGRIFAGVGAGIGICVGPIFLSEIAPPRIKGAIGVLTQFSIVMGIMVTQAMGLKLATPHEWRIVLLFSFALAAAMLLAGPLIVESPTWLARHNMTEQKSLATRWLYGVRDTPSRSVSEDATVDPLLGDPDFDAETQRARGASSSGAAISVPHLLGARELRKPLTIVCFSMLVQQLSGVNAVLYYSNDILSKALPDMGPYISLGITIVNVLMTFPPIFLIEKIGRRQLLTYSASGAVISLVGVGLGLDVNWVGLASFAIIAFIASFAIGVGPVPFVMIPEVSPVHAVSALSSVGLSLNWVANFIVGLVFLPLRNMLAGGDPLKEGRVFYVFSLVMLFCTFVLLKVYRG</sequence>
<evidence type="ECO:0000259" key="9">
    <source>
        <dbReference type="PROSITE" id="PS50850"/>
    </source>
</evidence>
<feature type="domain" description="Major facilitator superfamily (MFS) profile" evidence="9">
    <location>
        <begin position="16"/>
        <end position="477"/>
    </location>
</feature>
<dbReference type="GO" id="GO:0015149">
    <property type="term" value="F:hexose transmembrane transporter activity"/>
    <property type="evidence" value="ECO:0007669"/>
    <property type="project" value="TreeGrafter"/>
</dbReference>
<feature type="transmembrane region" description="Helical" evidence="8">
    <location>
        <begin position="293"/>
        <end position="314"/>
    </location>
</feature>
<feature type="transmembrane region" description="Helical" evidence="8">
    <location>
        <begin position="357"/>
        <end position="376"/>
    </location>
</feature>
<comment type="catalytic activity">
    <reaction evidence="7">
        <text>myo-inositol(out) + H(+)(out) = myo-inositol(in) + H(+)(in)</text>
        <dbReference type="Rhea" id="RHEA:60364"/>
        <dbReference type="ChEBI" id="CHEBI:15378"/>
        <dbReference type="ChEBI" id="CHEBI:17268"/>
    </reaction>
</comment>
<protein>
    <recommendedName>
        <fullName evidence="9">Major facilitator superfamily (MFS) profile domain-containing protein</fullName>
    </recommendedName>
</protein>
<dbReference type="PROSITE" id="PS00217">
    <property type="entry name" value="SUGAR_TRANSPORT_2"/>
    <property type="match status" value="1"/>
</dbReference>
<evidence type="ECO:0000256" key="1">
    <source>
        <dbReference type="ARBA" id="ARBA00004141"/>
    </source>
</evidence>
<dbReference type="PANTHER" id="PTHR23503:SF8">
    <property type="entry name" value="FACILITATED GLUCOSE TRANSPORTER PROTEIN 1"/>
    <property type="match status" value="1"/>
</dbReference>
<feature type="transmembrane region" description="Helical" evidence="8">
    <location>
        <begin position="73"/>
        <end position="93"/>
    </location>
</feature>
<evidence type="ECO:0000256" key="3">
    <source>
        <dbReference type="ARBA" id="ARBA00022448"/>
    </source>
</evidence>
<name>A0AAD5YFG9_9APHY</name>